<protein>
    <submittedName>
        <fullName evidence="3">Uncharacterized protein</fullName>
    </submittedName>
</protein>
<feature type="compositionally biased region" description="Basic and acidic residues" evidence="2">
    <location>
        <begin position="593"/>
        <end position="604"/>
    </location>
</feature>
<feature type="compositionally biased region" description="Basic and acidic residues" evidence="2">
    <location>
        <begin position="535"/>
        <end position="544"/>
    </location>
</feature>
<evidence type="ECO:0000256" key="1">
    <source>
        <dbReference type="SAM" id="Coils"/>
    </source>
</evidence>
<comment type="caution">
    <text evidence="3">The sequence shown here is derived from an EMBL/GenBank/DDBJ whole genome shotgun (WGS) entry which is preliminary data.</text>
</comment>
<keyword evidence="1" id="KW-0175">Coiled coil</keyword>
<feature type="region of interest" description="Disordered" evidence="2">
    <location>
        <begin position="107"/>
        <end position="180"/>
    </location>
</feature>
<feature type="compositionally biased region" description="Low complexity" evidence="2">
    <location>
        <begin position="129"/>
        <end position="141"/>
    </location>
</feature>
<feature type="compositionally biased region" description="Acidic residues" evidence="2">
    <location>
        <begin position="564"/>
        <end position="575"/>
    </location>
</feature>
<dbReference type="GeneID" id="70225962"/>
<proteinExistence type="predicted"/>
<keyword evidence="4" id="KW-1185">Reference proteome</keyword>
<feature type="region of interest" description="Disordered" evidence="2">
    <location>
        <begin position="489"/>
        <end position="644"/>
    </location>
</feature>
<dbReference type="AlphaFoldDB" id="A0A9P9GJ31"/>
<organism evidence="3 4">
    <name type="scientific">Fusarium redolens</name>
    <dbReference type="NCBI Taxonomy" id="48865"/>
    <lineage>
        <taxon>Eukaryota</taxon>
        <taxon>Fungi</taxon>
        <taxon>Dikarya</taxon>
        <taxon>Ascomycota</taxon>
        <taxon>Pezizomycotina</taxon>
        <taxon>Sordariomycetes</taxon>
        <taxon>Hypocreomycetidae</taxon>
        <taxon>Hypocreales</taxon>
        <taxon>Nectriaceae</taxon>
        <taxon>Fusarium</taxon>
        <taxon>Fusarium redolens species complex</taxon>
    </lineage>
</organism>
<name>A0A9P9GJ31_FUSRE</name>
<feature type="compositionally biased region" description="Low complexity" evidence="2">
    <location>
        <begin position="454"/>
        <end position="466"/>
    </location>
</feature>
<evidence type="ECO:0000313" key="3">
    <source>
        <dbReference type="EMBL" id="KAH7240355.1"/>
    </source>
</evidence>
<feature type="compositionally biased region" description="Acidic residues" evidence="2">
    <location>
        <begin position="612"/>
        <end position="631"/>
    </location>
</feature>
<accession>A0A9P9GJ31</accession>
<evidence type="ECO:0000313" key="4">
    <source>
        <dbReference type="Proteomes" id="UP000720189"/>
    </source>
</evidence>
<reference evidence="3" key="1">
    <citation type="journal article" date="2021" name="Nat. Commun.">
        <title>Genetic determinants of endophytism in the Arabidopsis root mycobiome.</title>
        <authorList>
            <person name="Mesny F."/>
            <person name="Miyauchi S."/>
            <person name="Thiergart T."/>
            <person name="Pickel B."/>
            <person name="Atanasova L."/>
            <person name="Karlsson M."/>
            <person name="Huettel B."/>
            <person name="Barry K.W."/>
            <person name="Haridas S."/>
            <person name="Chen C."/>
            <person name="Bauer D."/>
            <person name="Andreopoulos W."/>
            <person name="Pangilinan J."/>
            <person name="LaButti K."/>
            <person name="Riley R."/>
            <person name="Lipzen A."/>
            <person name="Clum A."/>
            <person name="Drula E."/>
            <person name="Henrissat B."/>
            <person name="Kohler A."/>
            <person name="Grigoriev I.V."/>
            <person name="Martin F.M."/>
            <person name="Hacquard S."/>
        </authorList>
    </citation>
    <scope>NUCLEOTIDE SEQUENCE</scope>
    <source>
        <strain evidence="3">MPI-CAGE-AT-0023</strain>
    </source>
</reference>
<dbReference type="OrthoDB" id="4835412at2759"/>
<dbReference type="EMBL" id="JAGMUX010000014">
    <property type="protein sequence ID" value="KAH7240355.1"/>
    <property type="molecule type" value="Genomic_DNA"/>
</dbReference>
<dbReference type="RefSeq" id="XP_046046149.1">
    <property type="nucleotide sequence ID" value="XM_046196008.1"/>
</dbReference>
<sequence length="683" mass="78069">MASHLSPEYEACFQRLAVIKAIHESSKSAYFEMRERQQNRQDITRLRTRIKEMGERRKQVKRQIQRELRKNPTVLNDIDSCTNGFMSKSQIPMDIMTQNFWVDKEGERAQSIPKLPPTPAADSADDNSNEAALALGNESPRASPPPSSPRFIPRSPLSSKRTTPESAEDPPSPKRRADRRDITTIAEIDESFSNQKITETPARSGEWYIDFCDAAFAKSHNDRVVIHPKRKAGRQVGSVTVDSAYRPRHDRSDDQNNDEEIAQLLGDINPSHPRHRPIRRAVATRQRTILSRDPDGTQKPVEITAKTIYWIKWPDDGLCYPAYVLPWKAFPRFRSKNWAPVDCGLLQSVDQLPACYDKSYGFDGIWAEGYKDGQRKMDKRLYPVIFFTLEKIFPWECETGWAAAEDFRVYDGDKEDPQFKASVDHWLAREDRQTPDEELIRLKLMPPPLDRGSSRSSSSERGSSQEESSESENIDEEIRKAFADLNRCLNSDRGSSREESPESEDDDDGIGLALLGGLMESQPRQTSISSTQRRSQSDDSESSHCHRSTSMSSDEGTPPADLPNPDEDEESDIYSDDNVGPFPDKSPSEESDTETRRHDLEESPVRPWEYPTSDDEYTLEENHEDEQEDEEGIRFDEPSTPRRRVISSEQWVTQAMASASRQVDAFWVRIFREYSKEADELSS</sequence>
<gene>
    <name evidence="3" type="ORF">BKA55DRAFT_596922</name>
</gene>
<evidence type="ECO:0000256" key="2">
    <source>
        <dbReference type="SAM" id="MobiDB-lite"/>
    </source>
</evidence>
<feature type="region of interest" description="Disordered" evidence="2">
    <location>
        <begin position="443"/>
        <end position="475"/>
    </location>
</feature>
<feature type="compositionally biased region" description="Low complexity" evidence="2">
    <location>
        <begin position="510"/>
        <end position="534"/>
    </location>
</feature>
<dbReference type="Proteomes" id="UP000720189">
    <property type="component" value="Unassembled WGS sequence"/>
</dbReference>
<feature type="compositionally biased region" description="Low complexity" evidence="2">
    <location>
        <begin position="149"/>
        <end position="159"/>
    </location>
</feature>
<feature type="coiled-coil region" evidence="1">
    <location>
        <begin position="43"/>
        <end position="70"/>
    </location>
</feature>